<organism evidence="13 14">
    <name type="scientific">Mucilaginibacter ginsenosidivorans</name>
    <dbReference type="NCBI Taxonomy" id="398053"/>
    <lineage>
        <taxon>Bacteria</taxon>
        <taxon>Pseudomonadati</taxon>
        <taxon>Bacteroidota</taxon>
        <taxon>Sphingobacteriia</taxon>
        <taxon>Sphingobacteriales</taxon>
        <taxon>Sphingobacteriaceae</taxon>
        <taxon>Mucilaginibacter</taxon>
    </lineage>
</organism>
<evidence type="ECO:0000256" key="6">
    <source>
        <dbReference type="ARBA" id="ARBA00023114"/>
    </source>
</evidence>
<comment type="subcellular location">
    <subcellularLocation>
        <location evidence="1">Cell outer membrane</location>
        <topology evidence="1">Multi-pass membrane protein</topology>
    </subcellularLocation>
</comment>
<evidence type="ECO:0000256" key="5">
    <source>
        <dbReference type="ARBA" id="ARBA00023065"/>
    </source>
</evidence>
<keyword evidence="14" id="KW-1185">Reference proteome</keyword>
<evidence type="ECO:0000256" key="3">
    <source>
        <dbReference type="ARBA" id="ARBA00022452"/>
    </source>
</evidence>
<evidence type="ECO:0000256" key="7">
    <source>
        <dbReference type="ARBA" id="ARBA00023136"/>
    </source>
</evidence>
<dbReference type="SUPFAM" id="SSF56925">
    <property type="entry name" value="OMPA-like"/>
    <property type="match status" value="1"/>
</dbReference>
<dbReference type="PRINTS" id="PR01021">
    <property type="entry name" value="OMPADOMAIN"/>
</dbReference>
<name>A0A5B8V0Z0_9SPHI</name>
<dbReference type="InterPro" id="IPR036737">
    <property type="entry name" value="OmpA-like_sf"/>
</dbReference>
<dbReference type="RefSeq" id="WP_147033317.1">
    <property type="nucleotide sequence ID" value="NZ_CP042436.1"/>
</dbReference>
<evidence type="ECO:0000256" key="1">
    <source>
        <dbReference type="ARBA" id="ARBA00004571"/>
    </source>
</evidence>
<accession>A0A5B8V0Z0</accession>
<evidence type="ECO:0000313" key="14">
    <source>
        <dbReference type="Proteomes" id="UP000321479"/>
    </source>
</evidence>
<dbReference type="GO" id="GO:0006811">
    <property type="term" value="P:monoatomic ion transport"/>
    <property type="evidence" value="ECO:0007669"/>
    <property type="project" value="UniProtKB-KW"/>
</dbReference>
<dbReference type="InterPro" id="IPR045743">
    <property type="entry name" value="DUF6089"/>
</dbReference>
<dbReference type="InterPro" id="IPR006665">
    <property type="entry name" value="OmpA-like"/>
</dbReference>
<dbReference type="InterPro" id="IPR006664">
    <property type="entry name" value="OMP_bac"/>
</dbReference>
<dbReference type="AlphaFoldDB" id="A0A5B8V0Z0"/>
<protein>
    <submittedName>
        <fullName evidence="13">OmpA family protein</fullName>
    </submittedName>
</protein>
<evidence type="ECO:0000313" key="13">
    <source>
        <dbReference type="EMBL" id="QEC64483.1"/>
    </source>
</evidence>
<dbReference type="Gene3D" id="2.40.160.20">
    <property type="match status" value="1"/>
</dbReference>
<keyword evidence="5" id="KW-0406">Ion transport</keyword>
<feature type="coiled-coil region" evidence="10">
    <location>
        <begin position="264"/>
        <end position="298"/>
    </location>
</feature>
<dbReference type="GO" id="GO:0005509">
    <property type="term" value="F:calcium ion binding"/>
    <property type="evidence" value="ECO:0007669"/>
    <property type="project" value="InterPro"/>
</dbReference>
<dbReference type="KEGG" id="mgin:FRZ54_18525"/>
<sequence>MIAKFSRIVLLSLAIFAYGEASAVTADTSKFAAKTDQYRTWSIGVSGGISTPYTIIGYNSRQDFTSPDAQLGYGLYIRKQLSHSFSLQADFMGGKLKADHAYEENARGAQVYSTVNTKLNWSASLSGNFIVAHVKGKGNKGFMQPYLSLGAGVVGYTASLLPDRAKEFITLSSKSQFFVPVGAGLKFNLTPRLNLDLGYQVNYVFADDVDGYKYGPSNDRFSYTHVGLEFALGKRSKRQLTSQSRVDALIIEHAAQTKAMSNSLADAQLSLDAANAKNLKLQNDLDAANANIAGLTTDKDGDGVPDVNDKCPGTPAGTKVDGTGCPLPVVSPEVKFNITEQDKRIVTTASVNLEFYPAKATIQSYSLYNLDRVAQLLTDKGLSLKVEAYTDNGGDADANLKLSIERAEAVKAYLVSRGVNESQIKTYGFGGEHPIASNKTAAGRRLNRRVDLTLY</sequence>
<keyword evidence="4" id="KW-0812">Transmembrane</keyword>
<reference evidence="13 14" key="1">
    <citation type="journal article" date="2017" name="Curr. Microbiol.">
        <title>Mucilaginibacter ginsenosidivorans sp. nov., Isolated from Soil of Ginseng Field.</title>
        <authorList>
            <person name="Kim M.M."/>
            <person name="Siddiqi M.Z."/>
            <person name="Im W.T."/>
        </authorList>
    </citation>
    <scope>NUCLEOTIDE SEQUENCE [LARGE SCALE GENOMIC DNA]</scope>
    <source>
        <strain evidence="13 14">Gsoil 3017</strain>
    </source>
</reference>
<feature type="signal peptide" evidence="11">
    <location>
        <begin position="1"/>
        <end position="23"/>
    </location>
</feature>
<dbReference type="SUPFAM" id="SSF103088">
    <property type="entry name" value="OmpA-like"/>
    <property type="match status" value="1"/>
</dbReference>
<gene>
    <name evidence="13" type="ORF">FRZ54_18525</name>
</gene>
<keyword evidence="6" id="KW-0626">Porin</keyword>
<feature type="chain" id="PRO_5022996733" evidence="11">
    <location>
        <begin position="24"/>
        <end position="455"/>
    </location>
</feature>
<dbReference type="EMBL" id="CP042436">
    <property type="protein sequence ID" value="QEC64483.1"/>
    <property type="molecule type" value="Genomic_DNA"/>
</dbReference>
<dbReference type="Proteomes" id="UP000321479">
    <property type="component" value="Chromosome"/>
</dbReference>
<dbReference type="Pfam" id="PF19573">
    <property type="entry name" value="DUF6089"/>
    <property type="match status" value="1"/>
</dbReference>
<evidence type="ECO:0000256" key="10">
    <source>
        <dbReference type="SAM" id="Coils"/>
    </source>
</evidence>
<keyword evidence="8" id="KW-0998">Cell outer membrane</keyword>
<dbReference type="PANTHER" id="PTHR30329:SF21">
    <property type="entry name" value="LIPOPROTEIN YIAD-RELATED"/>
    <property type="match status" value="1"/>
</dbReference>
<dbReference type="InterPro" id="IPR028974">
    <property type="entry name" value="TSP_type-3_rpt"/>
</dbReference>
<dbReference type="Gene3D" id="3.30.1330.60">
    <property type="entry name" value="OmpA-like domain"/>
    <property type="match status" value="1"/>
</dbReference>
<evidence type="ECO:0000259" key="12">
    <source>
        <dbReference type="PROSITE" id="PS51123"/>
    </source>
</evidence>
<dbReference type="Pfam" id="PF00691">
    <property type="entry name" value="OmpA"/>
    <property type="match status" value="1"/>
</dbReference>
<evidence type="ECO:0000256" key="8">
    <source>
        <dbReference type="ARBA" id="ARBA00023237"/>
    </source>
</evidence>
<proteinExistence type="predicted"/>
<dbReference type="CDD" id="cd07185">
    <property type="entry name" value="OmpA_C-like"/>
    <property type="match status" value="1"/>
</dbReference>
<evidence type="ECO:0000256" key="4">
    <source>
        <dbReference type="ARBA" id="ARBA00022692"/>
    </source>
</evidence>
<dbReference type="PANTHER" id="PTHR30329">
    <property type="entry name" value="STATOR ELEMENT OF FLAGELLAR MOTOR COMPLEX"/>
    <property type="match status" value="1"/>
</dbReference>
<dbReference type="PROSITE" id="PS51123">
    <property type="entry name" value="OMPA_2"/>
    <property type="match status" value="1"/>
</dbReference>
<evidence type="ECO:0000256" key="11">
    <source>
        <dbReference type="SAM" id="SignalP"/>
    </source>
</evidence>
<evidence type="ECO:0000256" key="2">
    <source>
        <dbReference type="ARBA" id="ARBA00022448"/>
    </source>
</evidence>
<keyword evidence="7 9" id="KW-0472">Membrane</keyword>
<dbReference type="GO" id="GO:0046930">
    <property type="term" value="C:pore complex"/>
    <property type="evidence" value="ECO:0007669"/>
    <property type="project" value="UniProtKB-KW"/>
</dbReference>
<dbReference type="SUPFAM" id="SSF103647">
    <property type="entry name" value="TSP type-3 repeat"/>
    <property type="match status" value="1"/>
</dbReference>
<keyword evidence="11" id="KW-0732">Signal</keyword>
<feature type="domain" description="OmpA-like" evidence="12">
    <location>
        <begin position="341"/>
        <end position="455"/>
    </location>
</feature>
<dbReference type="GO" id="GO:0009279">
    <property type="term" value="C:cell outer membrane"/>
    <property type="evidence" value="ECO:0007669"/>
    <property type="project" value="UniProtKB-SubCell"/>
</dbReference>
<dbReference type="GO" id="GO:0015288">
    <property type="term" value="F:porin activity"/>
    <property type="evidence" value="ECO:0007669"/>
    <property type="project" value="UniProtKB-KW"/>
</dbReference>
<dbReference type="InterPro" id="IPR011250">
    <property type="entry name" value="OMP/PagP_B-barrel"/>
</dbReference>
<keyword evidence="3" id="KW-1134">Transmembrane beta strand</keyword>
<keyword evidence="2" id="KW-0813">Transport</keyword>
<evidence type="ECO:0000256" key="9">
    <source>
        <dbReference type="PROSITE-ProRule" id="PRU00473"/>
    </source>
</evidence>
<keyword evidence="10" id="KW-0175">Coiled coil</keyword>
<dbReference type="InterPro" id="IPR050330">
    <property type="entry name" value="Bact_OuterMem_StrucFunc"/>
</dbReference>
<dbReference type="OrthoDB" id="1522982at2"/>